<organism evidence="2">
    <name type="scientific">Homo sapiens</name>
    <name type="common">Human</name>
    <dbReference type="NCBI Taxonomy" id="9606"/>
    <lineage>
        <taxon>Eukaryota</taxon>
        <taxon>Metazoa</taxon>
        <taxon>Chordata</taxon>
        <taxon>Craniata</taxon>
        <taxon>Vertebrata</taxon>
        <taxon>Euteleostomi</taxon>
        <taxon>Mammalia</taxon>
        <taxon>Eutheria</taxon>
        <taxon>Euarchontoglires</taxon>
        <taxon>Primates</taxon>
        <taxon>Haplorrhini</taxon>
        <taxon>Catarrhini</taxon>
        <taxon>Hominidae</taxon>
        <taxon>Homo</taxon>
    </lineage>
</organism>
<dbReference type="EMBL" id="AK127434">
    <property type="protein sequence ID" value="BAC86978.1"/>
    <property type="molecule type" value="mRNA"/>
</dbReference>
<feature type="compositionally biased region" description="Low complexity" evidence="1">
    <location>
        <begin position="13"/>
        <end position="36"/>
    </location>
</feature>
<accession>Q6ZSH4</accession>
<feature type="region of interest" description="Disordered" evidence="1">
    <location>
        <begin position="1"/>
        <end position="36"/>
    </location>
</feature>
<protein>
    <submittedName>
        <fullName evidence="2">cDNA FLJ45526 fis, clone BRTHA2027227</fullName>
    </submittedName>
</protein>
<reference evidence="2" key="1">
    <citation type="submission" date="2003-07" db="EMBL/GenBank/DDBJ databases">
        <title>NEDO human cDNA sequencing project.</title>
        <authorList>
            <person name="Ota T."/>
            <person name="Nakagawa S."/>
            <person name="Senoh A."/>
            <person name="Mizuguchi H."/>
            <person name="Inagaki H."/>
            <person name="Sugiyama T."/>
            <person name="Irie R."/>
            <person name="Otsuki T."/>
            <person name="Sato H."/>
            <person name="Wakamatsu A."/>
            <person name="Ishii S."/>
            <person name="Yamamoto J."/>
            <person name="Isono Y."/>
            <person name="Kawai-Hio Y."/>
            <person name="Saito K."/>
            <person name="Nishikawa T."/>
            <person name="Kimura K."/>
            <person name="Yamashita H."/>
            <person name="Matsuo K."/>
            <person name="Nakamura Y."/>
            <person name="Sekine M."/>
            <person name="Kikuchi H."/>
            <person name="Kanda K."/>
            <person name="Wagatsuma M."/>
            <person name="Murakawa K."/>
            <person name="Kanehori K."/>
            <person name="Takahashi-Fujii A."/>
            <person name="Oshima A."/>
            <person name="Sugiyama A."/>
            <person name="Kawakami B."/>
            <person name="Suzuki Y."/>
            <person name="Sugano S."/>
            <person name="Nagahari K."/>
            <person name="Masuho Y."/>
            <person name="Nagai K."/>
            <person name="Isogai T."/>
        </authorList>
    </citation>
    <scope>NUCLEOTIDE SEQUENCE</scope>
    <source>
        <tissue evidence="2">Thalamus</tissue>
    </source>
</reference>
<name>Q6ZSH4_HUMAN</name>
<sequence length="292" mass="30973">MQPSREALELRGLPKSVSTVSSTKPPLTTPSSTNPSRQLALEDCVQLRAALDLGYGPECCCHHLPEVAHKSSASAGAPSARLPLQPHSLGTRTKLPPSLCLPGPGRTRLTTEPFPGAPFCSDSCSPALCCVLLTPGRGRGSVAPLGSSQDGRGGCCPTDTVPAAQGMDASWTVAPAQEWLGHPLQSCPQSASRGHLPLPLPTPTTPCISQPPGRRCRPHCGKELFRAPGALHFLPRRHPAAVRHRWTRACPEGPRMHIPQGWLLSSPSLLTDWFSMDSFKPPSLASGQISKT</sequence>
<proteinExistence type="evidence at transcript level"/>
<evidence type="ECO:0000313" key="2">
    <source>
        <dbReference type="EMBL" id="BAC86978.1"/>
    </source>
</evidence>
<evidence type="ECO:0000256" key="1">
    <source>
        <dbReference type="SAM" id="MobiDB-lite"/>
    </source>
</evidence>
<dbReference type="AlphaFoldDB" id="Q6ZSH4"/>